<accession>A0A952KK02</accession>
<organism evidence="1 2">
    <name type="scientific">Inquilinus limosus</name>
    <dbReference type="NCBI Taxonomy" id="171674"/>
    <lineage>
        <taxon>Bacteria</taxon>
        <taxon>Pseudomonadati</taxon>
        <taxon>Pseudomonadota</taxon>
        <taxon>Alphaproteobacteria</taxon>
        <taxon>Rhodospirillales</taxon>
        <taxon>Rhodospirillaceae</taxon>
        <taxon>Inquilinus</taxon>
    </lineage>
</organism>
<comment type="caution">
    <text evidence="1">The sequence shown here is derived from an EMBL/GenBank/DDBJ whole genome shotgun (WGS) entry which is preliminary data.</text>
</comment>
<sequence length="204" mass="21445">MAETLPNPIEALSTLDADGLSFRPWRPAAILQLAAWGEDSAAALAQWERGVFGAFIAGAGATLTAGGLRLWPVAPWRRLLIAEAGTALPDLPSDIAAVPCTGGFAGLRLDGSRSRDLLAKLAAVDLHPDMLAEGDFATARLEHVRVHLQRAGADAFDLLLPVSTAEFTLGALADAALEFGAVIDPTLLHRPTPPQESPRAFSLK</sequence>
<proteinExistence type="predicted"/>
<evidence type="ECO:0000313" key="2">
    <source>
        <dbReference type="Proteomes" id="UP000700706"/>
    </source>
</evidence>
<reference evidence="1" key="1">
    <citation type="submission" date="2020-06" db="EMBL/GenBank/DDBJ databases">
        <title>Stable isotope informed genome-resolved metagenomics uncovers potential trophic interactions in rhizosphere soil.</title>
        <authorList>
            <person name="Starr E.P."/>
            <person name="Shi S."/>
            <person name="Blazewicz S.J."/>
            <person name="Koch B.J."/>
            <person name="Probst A.J."/>
            <person name="Hungate B.A."/>
            <person name="Pett-Ridge J."/>
            <person name="Firestone M.K."/>
            <person name="Banfield J.F."/>
        </authorList>
    </citation>
    <scope>NUCLEOTIDE SEQUENCE</scope>
    <source>
        <strain evidence="1">YM_69_17</strain>
    </source>
</reference>
<dbReference type="Proteomes" id="UP000700706">
    <property type="component" value="Unassembled WGS sequence"/>
</dbReference>
<dbReference type="Pfam" id="PF04268">
    <property type="entry name" value="SoxG"/>
    <property type="match status" value="1"/>
</dbReference>
<evidence type="ECO:0000313" key="1">
    <source>
        <dbReference type="EMBL" id="MBW8728331.1"/>
    </source>
</evidence>
<protein>
    <submittedName>
        <fullName evidence="1">Uncharacterized protein</fullName>
    </submittedName>
</protein>
<gene>
    <name evidence="1" type="ORF">JF625_24705</name>
</gene>
<dbReference type="InterPro" id="IPR027266">
    <property type="entry name" value="TrmE/GcvT-like"/>
</dbReference>
<dbReference type="EMBL" id="JAEKLZ010000392">
    <property type="protein sequence ID" value="MBW8728331.1"/>
    <property type="molecule type" value="Genomic_DNA"/>
</dbReference>
<name>A0A952KK02_9PROT</name>
<dbReference type="AlphaFoldDB" id="A0A952KK02"/>
<dbReference type="Gene3D" id="3.30.1360.120">
    <property type="entry name" value="Probable tRNA modification gtpase trme, domain 1"/>
    <property type="match status" value="1"/>
</dbReference>
<dbReference type="InterPro" id="IPR007375">
    <property type="entry name" value="SoxG"/>
</dbReference>
<dbReference type="SUPFAM" id="SSF103025">
    <property type="entry name" value="Folate-binding domain"/>
    <property type="match status" value="1"/>
</dbReference>